<proteinExistence type="predicted"/>
<keyword evidence="2" id="KW-0732">Signal</keyword>
<evidence type="ECO:0000256" key="2">
    <source>
        <dbReference type="SAM" id="SignalP"/>
    </source>
</evidence>
<evidence type="ECO:0000313" key="3">
    <source>
        <dbReference type="EMBL" id="PLW19718.1"/>
    </source>
</evidence>
<evidence type="ECO:0000256" key="1">
    <source>
        <dbReference type="SAM" id="MobiDB-lite"/>
    </source>
</evidence>
<gene>
    <name evidence="5" type="ORF">PCANC_01974</name>
    <name evidence="3" type="ORF">PCANC_07626</name>
    <name evidence="4" type="ORF">PCASD_06616</name>
</gene>
<evidence type="ECO:0000313" key="7">
    <source>
        <dbReference type="Proteomes" id="UP000235392"/>
    </source>
</evidence>
<feature type="compositionally biased region" description="Basic residues" evidence="1">
    <location>
        <begin position="301"/>
        <end position="317"/>
    </location>
</feature>
<feature type="compositionally biased region" description="Polar residues" evidence="1">
    <location>
        <begin position="226"/>
        <end position="235"/>
    </location>
</feature>
<dbReference type="Pfam" id="PF11327">
    <property type="entry name" value="Egh16-like"/>
    <property type="match status" value="1"/>
</dbReference>
<dbReference type="PANTHER" id="PTHR34618">
    <property type="entry name" value="SURFACE PROTEIN MAS1, PUTATIVE-RELATED"/>
    <property type="match status" value="1"/>
</dbReference>
<evidence type="ECO:0000313" key="4">
    <source>
        <dbReference type="EMBL" id="PLW40969.1"/>
    </source>
</evidence>
<dbReference type="EMBL" id="PGCJ01000808">
    <property type="protein sequence ID" value="PLW19718.1"/>
    <property type="molecule type" value="Genomic_DNA"/>
</dbReference>
<feature type="region of interest" description="Disordered" evidence="1">
    <location>
        <begin position="226"/>
        <end position="317"/>
    </location>
</feature>
<dbReference type="EMBL" id="PGCJ01000023">
    <property type="protein sequence ID" value="PLW56218.1"/>
    <property type="molecule type" value="Genomic_DNA"/>
</dbReference>
<dbReference type="PANTHER" id="PTHR34618:SF1">
    <property type="entry name" value="SECRETED PROTEIN"/>
    <property type="match status" value="1"/>
</dbReference>
<name>A0A2N5W1U5_9BASI</name>
<keyword evidence="6" id="KW-1185">Reference proteome</keyword>
<feature type="signal peptide" evidence="2">
    <location>
        <begin position="1"/>
        <end position="19"/>
    </location>
</feature>
<evidence type="ECO:0000313" key="6">
    <source>
        <dbReference type="Proteomes" id="UP000235388"/>
    </source>
</evidence>
<dbReference type="EMBL" id="PGCI01000095">
    <property type="protein sequence ID" value="PLW40969.1"/>
    <property type="molecule type" value="Genomic_DNA"/>
</dbReference>
<feature type="chain" id="PRO_5015084113" evidence="2">
    <location>
        <begin position="20"/>
        <end position="317"/>
    </location>
</feature>
<organism evidence="5 6">
    <name type="scientific">Puccinia coronata f. sp. avenae</name>
    <dbReference type="NCBI Taxonomy" id="200324"/>
    <lineage>
        <taxon>Eukaryota</taxon>
        <taxon>Fungi</taxon>
        <taxon>Dikarya</taxon>
        <taxon>Basidiomycota</taxon>
        <taxon>Pucciniomycotina</taxon>
        <taxon>Pucciniomycetes</taxon>
        <taxon>Pucciniales</taxon>
        <taxon>Pucciniaceae</taxon>
        <taxon>Puccinia</taxon>
    </lineage>
</organism>
<evidence type="ECO:0000313" key="5">
    <source>
        <dbReference type="EMBL" id="PLW56218.1"/>
    </source>
</evidence>
<dbReference type="AlphaFoldDB" id="A0A2N5W1U5"/>
<sequence>MVKPLSLIPFSLLLPQVFSHSFIIALDGANGVQSAGFGTRLTTRGQVHQYTGIITDKEIKAGTVGPCGRIFGGDNFPPFVIDPRAELARAESSGISTVHRDGSIVMGMFVHNPDGSGPFQCDYSSDASLSNFQPMNITVQVEGVDGVNPAAHNYVYPLTAAFYPNTTCTGGKDKDTCIVRCRNQLGFGSCAALKLGEAAKRPKPTPPANTTTTHTEVLQRTAANATAPKNLTNNVAPHPHDPVTPINPPKAPVQAPAPAPASPPSPDLNPMANLPTPHDPNSNGSGAIIPQVPAAVERRSLPKTKRLFLHKRPRRHF</sequence>
<dbReference type="InterPro" id="IPR021476">
    <property type="entry name" value="Egh16-like"/>
</dbReference>
<accession>A0A2N5W1U5</accession>
<reference evidence="6 7" key="1">
    <citation type="submission" date="2017-11" db="EMBL/GenBank/DDBJ databases">
        <title>De novo assembly and phasing of dikaryotic genomes from two isolates of Puccinia coronata f. sp. avenae, the causal agent of oat crown rust.</title>
        <authorList>
            <person name="Miller M.E."/>
            <person name="Zhang Y."/>
            <person name="Omidvar V."/>
            <person name="Sperschneider J."/>
            <person name="Schwessinger B."/>
            <person name="Raley C."/>
            <person name="Palmer J.M."/>
            <person name="Garnica D."/>
            <person name="Upadhyaya N."/>
            <person name="Rathjen J."/>
            <person name="Taylor J.M."/>
            <person name="Park R.F."/>
            <person name="Dodds P.N."/>
            <person name="Hirsch C.D."/>
            <person name="Kianian S.F."/>
            <person name="Figueroa M."/>
        </authorList>
    </citation>
    <scope>NUCLEOTIDE SEQUENCE [LARGE SCALE GENOMIC DNA]</scope>
    <source>
        <strain evidence="5">12NC29</strain>
        <strain evidence="4">12SD80</strain>
    </source>
</reference>
<dbReference type="Proteomes" id="UP000235388">
    <property type="component" value="Unassembled WGS sequence"/>
</dbReference>
<dbReference type="Proteomes" id="UP000235392">
    <property type="component" value="Unassembled WGS sequence"/>
</dbReference>
<feature type="compositionally biased region" description="Pro residues" evidence="1">
    <location>
        <begin position="245"/>
        <end position="267"/>
    </location>
</feature>
<comment type="caution">
    <text evidence="5">The sequence shown here is derived from an EMBL/GenBank/DDBJ whole genome shotgun (WGS) entry which is preliminary data.</text>
</comment>
<protein>
    <submittedName>
        <fullName evidence="5">Uncharacterized protein</fullName>
    </submittedName>
</protein>
<dbReference type="OrthoDB" id="3241054at2759"/>